<evidence type="ECO:0000256" key="7">
    <source>
        <dbReference type="ARBA" id="ARBA00023204"/>
    </source>
</evidence>
<reference evidence="12" key="1">
    <citation type="submission" date="2016-10" db="EMBL/GenBank/DDBJ databases">
        <authorList>
            <person name="Varghese N."/>
            <person name="Submissions S."/>
        </authorList>
    </citation>
    <scope>NUCLEOTIDE SEQUENCE [LARGE SCALE GENOMIC DNA]</scope>
    <source>
        <strain evidence="12">DSM 22127</strain>
    </source>
</reference>
<evidence type="ECO:0000313" key="12">
    <source>
        <dbReference type="Proteomes" id="UP000198859"/>
    </source>
</evidence>
<dbReference type="EMBL" id="LT629757">
    <property type="protein sequence ID" value="SDS51706.1"/>
    <property type="molecule type" value="Genomic_DNA"/>
</dbReference>
<dbReference type="InterPro" id="IPR051536">
    <property type="entry name" value="UDG_Type-4/5"/>
</dbReference>
<keyword evidence="7" id="KW-0234">DNA repair</keyword>
<evidence type="ECO:0000256" key="6">
    <source>
        <dbReference type="ARBA" id="ARBA00023014"/>
    </source>
</evidence>
<evidence type="ECO:0000256" key="1">
    <source>
        <dbReference type="ARBA" id="ARBA00022485"/>
    </source>
</evidence>
<dbReference type="Gene3D" id="3.40.470.10">
    <property type="entry name" value="Uracil-DNA glycosylase-like domain"/>
    <property type="match status" value="1"/>
</dbReference>
<dbReference type="GO" id="GO:0033958">
    <property type="term" value="F:DNA-deoxyinosine glycosylase activity"/>
    <property type="evidence" value="ECO:0007669"/>
    <property type="project" value="InterPro"/>
</dbReference>
<evidence type="ECO:0000256" key="3">
    <source>
        <dbReference type="ARBA" id="ARBA00022763"/>
    </source>
</evidence>
<dbReference type="InterPro" id="IPR044147">
    <property type="entry name" value="UdgB-like"/>
</dbReference>
<keyword evidence="1" id="KW-0004">4Fe-4S</keyword>
<keyword evidence="5" id="KW-0408">Iron</keyword>
<proteinExistence type="inferred from homology"/>
<evidence type="ECO:0000256" key="9">
    <source>
        <dbReference type="ARBA" id="ARBA00023887"/>
    </source>
</evidence>
<dbReference type="OrthoDB" id="9787663at2"/>
<dbReference type="InterPro" id="IPR036895">
    <property type="entry name" value="Uracil-DNA_glycosylase-like_sf"/>
</dbReference>
<protein>
    <recommendedName>
        <fullName evidence="9">Type-5 uracil-DNA glycosylase</fullName>
    </recommendedName>
</protein>
<comment type="similarity">
    <text evidence="8">Belongs to the uracil-DNA glycosylase (UDG) superfamily. Type 5 (UDGb) family.</text>
</comment>
<evidence type="ECO:0000259" key="10">
    <source>
        <dbReference type="SMART" id="SM00986"/>
    </source>
</evidence>
<keyword evidence="6" id="KW-0411">Iron-sulfur</keyword>
<evidence type="ECO:0000256" key="5">
    <source>
        <dbReference type="ARBA" id="ARBA00023004"/>
    </source>
</evidence>
<evidence type="ECO:0000256" key="8">
    <source>
        <dbReference type="ARBA" id="ARBA00023779"/>
    </source>
</evidence>
<keyword evidence="12" id="KW-1185">Reference proteome</keyword>
<accession>A0A1H1SVE1</accession>
<dbReference type="CDD" id="cd10031">
    <property type="entry name" value="UDG-F5_TTUDGB_like"/>
    <property type="match status" value="1"/>
</dbReference>
<dbReference type="GO" id="GO:0046872">
    <property type="term" value="F:metal ion binding"/>
    <property type="evidence" value="ECO:0007669"/>
    <property type="project" value="UniProtKB-KW"/>
</dbReference>
<evidence type="ECO:0000313" key="11">
    <source>
        <dbReference type="EMBL" id="SDS51706.1"/>
    </source>
</evidence>
<dbReference type="GO" id="GO:0006284">
    <property type="term" value="P:base-excision repair"/>
    <property type="evidence" value="ECO:0007669"/>
    <property type="project" value="InterPro"/>
</dbReference>
<keyword evidence="2" id="KW-0479">Metal-binding</keyword>
<feature type="domain" description="Uracil-DNA glycosylase-like" evidence="10">
    <location>
        <begin position="80"/>
        <end position="252"/>
    </location>
</feature>
<dbReference type="SMART" id="SM00986">
    <property type="entry name" value="UDG"/>
    <property type="match status" value="1"/>
</dbReference>
<dbReference type="SMART" id="SM00987">
    <property type="entry name" value="UreE_C"/>
    <property type="match status" value="1"/>
</dbReference>
<evidence type="ECO:0000256" key="4">
    <source>
        <dbReference type="ARBA" id="ARBA00022801"/>
    </source>
</evidence>
<sequence length="264" mass="28022">MTVPGSGWPGDPVAPGVPVPVAARGAAGVARLAARASLPELDARVSVCRACPRLVDWREQVAREKRAAYAGEDYWGRPVPGFGDPHARVLVMGLAPAAHGANRTGRVFTGDRSGDWLFASLHRVGLASRPTSTHAGDGLELRSTRVVAAVRCAPPDNKPTTEERDTCAPWVERELRLLLPTLRVVVCLGGFGWDAALRSLERAGVAVPRPRPRFGHGAEVVLGELTLLGCYHPSQQNTFTGRLTEPMLDAVLGRAAGLADLGSL</sequence>
<dbReference type="PANTHER" id="PTHR33693:SF3">
    <property type="entry name" value="TYPE-5 URACIL-DNA GLYCOSYLASE"/>
    <property type="match status" value="1"/>
</dbReference>
<evidence type="ECO:0000256" key="2">
    <source>
        <dbReference type="ARBA" id="ARBA00022723"/>
    </source>
</evidence>
<gene>
    <name evidence="11" type="ORF">SAMN04488570_2055</name>
</gene>
<dbReference type="GO" id="GO:0051539">
    <property type="term" value="F:4 iron, 4 sulfur cluster binding"/>
    <property type="evidence" value="ECO:0007669"/>
    <property type="project" value="UniProtKB-KW"/>
</dbReference>
<keyword evidence="3" id="KW-0227">DNA damage</keyword>
<dbReference type="Proteomes" id="UP000198859">
    <property type="component" value="Chromosome I"/>
</dbReference>
<dbReference type="GO" id="GO:0004844">
    <property type="term" value="F:uracil DNA N-glycosylase activity"/>
    <property type="evidence" value="ECO:0007669"/>
    <property type="project" value="InterPro"/>
</dbReference>
<dbReference type="PANTHER" id="PTHR33693">
    <property type="entry name" value="TYPE-5 URACIL-DNA GLYCOSYLASE"/>
    <property type="match status" value="1"/>
</dbReference>
<name>A0A1H1SVE1_9ACTN</name>
<organism evidence="11 12">
    <name type="scientific">Nocardioides scoriae</name>
    <dbReference type="NCBI Taxonomy" id="642780"/>
    <lineage>
        <taxon>Bacteria</taxon>
        <taxon>Bacillati</taxon>
        <taxon>Actinomycetota</taxon>
        <taxon>Actinomycetes</taxon>
        <taxon>Propionibacteriales</taxon>
        <taxon>Nocardioidaceae</taxon>
        <taxon>Nocardioides</taxon>
    </lineage>
</organism>
<dbReference type="SUPFAM" id="SSF52141">
    <property type="entry name" value="Uracil-DNA glycosylase-like"/>
    <property type="match status" value="1"/>
</dbReference>
<dbReference type="AlphaFoldDB" id="A0A1H1SVE1"/>
<dbReference type="InterPro" id="IPR005122">
    <property type="entry name" value="Uracil-DNA_glycosylase-like"/>
</dbReference>
<keyword evidence="4" id="KW-0378">Hydrolase</keyword>
<dbReference type="STRING" id="642780.SAMN04488570_2055"/>
<dbReference type="Pfam" id="PF03167">
    <property type="entry name" value="UDG"/>
    <property type="match status" value="1"/>
</dbReference>
<dbReference type="RefSeq" id="WP_091729176.1">
    <property type="nucleotide sequence ID" value="NZ_LT629757.1"/>
</dbReference>